<proteinExistence type="predicted"/>
<dbReference type="AlphaFoldDB" id="A0AAI8WCR3"/>
<sequence length="303" mass="36173">MYEQKKLEEYKSLGYYLEKIRKGKHIPYRVFKENGLSVSTYQRVVKEEADLKLSDLAIITEVLCLSPLEVNMEAENASLTVSYRKRFIQFLETGEFEEAQRVYKGFREYIDSTSFTLGKLSVMYMFQALLLLHHPQTIVTKEEALATENEILKRLEEAEVFTLFDIEFLALQYQLNLQRMDSNLFLRLLRETDIQMTDFRTKLVLDNFFIQFTLTVLEQKRMKEFNVFKKIISDKEFFYSDWFLSVFKRTLDTLEKGFVYGQVEKMKIELSKQKEALEIILTREEYMKITEFFTNLLKLSKEL</sequence>
<gene>
    <name evidence="1" type="ORF">EM151A_0461</name>
</gene>
<name>A0AAI8WCR3_ENTMU</name>
<dbReference type="RefSeq" id="WP_023519926.1">
    <property type="nucleotide sequence ID" value="NZ_AP019810.1"/>
</dbReference>
<evidence type="ECO:0008006" key="3">
    <source>
        <dbReference type="Google" id="ProtNLM"/>
    </source>
</evidence>
<reference evidence="1 2" key="1">
    <citation type="submission" date="2019-07" db="EMBL/GenBank/DDBJ databases">
        <title>antibiotic susceptibility of plant-derived lactic acid bacteria.</title>
        <authorList>
            <person name="Sugiyama M."/>
            <person name="Noda M."/>
        </authorList>
    </citation>
    <scope>NUCLEOTIDE SEQUENCE [LARGE SCALE GENOMIC DNA]</scope>
    <source>
        <strain evidence="1 2">15-1A</strain>
    </source>
</reference>
<protein>
    <recommendedName>
        <fullName evidence="3">Transcriptional regulator</fullName>
    </recommendedName>
</protein>
<evidence type="ECO:0000313" key="1">
    <source>
        <dbReference type="EMBL" id="BBM13702.1"/>
    </source>
</evidence>
<dbReference type="EMBL" id="AP019810">
    <property type="protein sequence ID" value="BBM13702.1"/>
    <property type="molecule type" value="Genomic_DNA"/>
</dbReference>
<dbReference type="Proteomes" id="UP000509460">
    <property type="component" value="Chromosome"/>
</dbReference>
<organism evidence="1 2">
    <name type="scientific">Enterococcus mundtii</name>
    <dbReference type="NCBI Taxonomy" id="53346"/>
    <lineage>
        <taxon>Bacteria</taxon>
        <taxon>Bacillati</taxon>
        <taxon>Bacillota</taxon>
        <taxon>Bacilli</taxon>
        <taxon>Lactobacillales</taxon>
        <taxon>Enterococcaceae</taxon>
        <taxon>Enterococcus</taxon>
    </lineage>
</organism>
<accession>A0AAI8WCR3</accession>
<evidence type="ECO:0000313" key="2">
    <source>
        <dbReference type="Proteomes" id="UP000509460"/>
    </source>
</evidence>